<dbReference type="GO" id="GO:0005739">
    <property type="term" value="C:mitochondrion"/>
    <property type="evidence" value="ECO:0007669"/>
    <property type="project" value="UniProtKB-SubCell"/>
</dbReference>
<dbReference type="PANTHER" id="PTHR28018">
    <property type="entry name" value="RESPIRATORY SUPERCOMPLEX FACTOR 2, MITOCHONDRIAL"/>
    <property type="match status" value="1"/>
</dbReference>
<feature type="transmembrane region" description="Helical" evidence="5">
    <location>
        <begin position="122"/>
        <end position="141"/>
    </location>
</feature>
<evidence type="ECO:0000256" key="4">
    <source>
        <dbReference type="ARBA" id="ARBA00023136"/>
    </source>
</evidence>
<dbReference type="GO" id="GO:0033617">
    <property type="term" value="P:mitochondrial respiratory chain complex IV assembly"/>
    <property type="evidence" value="ECO:0007669"/>
    <property type="project" value="TreeGrafter"/>
</dbReference>
<sequence>MSDTKYLDSANNKAYLNTVVKEAAKGAMVGAAAFIPTNYLLGRRIPAYRSLPPAGKAFLGMMFVIPVGTVFAEKAGERYIEQNQWRGVEYERLNRDKAEAEMRWDNMTMGEKIKDYASRHQYGIIGGSWVASLGIAFGIVARNKYQTFPQKLVQARMYAQGLTVAVLIASAVMAGVNAKGKKPEIPGDHSWRDMLEQGGHLTKAERIALHAARKVPASTTEAAAAA</sequence>
<reference evidence="7" key="1">
    <citation type="journal article" date="2023" name="BMC Genomics">
        <title>Chromosome-level genome assemblies of Cutaneotrichosporon spp. (Trichosporonales, Basidiomycota) reveal imbalanced evolution between nucleotide sequences and chromosome synteny.</title>
        <authorList>
            <person name="Kobayashi Y."/>
            <person name="Kayamori A."/>
            <person name="Aoki K."/>
            <person name="Shiwa Y."/>
            <person name="Matsutani M."/>
            <person name="Fujita N."/>
            <person name="Sugita T."/>
            <person name="Iwasaki W."/>
            <person name="Tanaka N."/>
            <person name="Takashima M."/>
        </authorList>
    </citation>
    <scope>NUCLEOTIDE SEQUENCE</scope>
    <source>
        <strain evidence="7">HIS016</strain>
    </source>
</reference>
<dbReference type="EMBL" id="BTCM01000003">
    <property type="protein sequence ID" value="GMK57013.1"/>
    <property type="molecule type" value="Genomic_DNA"/>
</dbReference>
<dbReference type="AlphaFoldDB" id="A0AAD3TUC4"/>
<evidence type="ECO:0000256" key="5">
    <source>
        <dbReference type="SAM" id="Phobius"/>
    </source>
</evidence>
<feature type="domain" description="HIG1" evidence="6">
    <location>
        <begin position="94"/>
        <end position="185"/>
    </location>
</feature>
<organism evidence="7 8">
    <name type="scientific">Cutaneotrichosporon spelunceum</name>
    <dbReference type="NCBI Taxonomy" id="1672016"/>
    <lineage>
        <taxon>Eukaryota</taxon>
        <taxon>Fungi</taxon>
        <taxon>Dikarya</taxon>
        <taxon>Basidiomycota</taxon>
        <taxon>Agaricomycotina</taxon>
        <taxon>Tremellomycetes</taxon>
        <taxon>Trichosporonales</taxon>
        <taxon>Trichosporonaceae</taxon>
        <taxon>Cutaneotrichosporon</taxon>
    </lineage>
</organism>
<comment type="caution">
    <text evidence="7">The sequence shown here is derived from an EMBL/GenBank/DDBJ whole genome shotgun (WGS) entry which is preliminary data.</text>
</comment>
<dbReference type="InterPro" id="IPR040153">
    <property type="entry name" value="Rcf2"/>
</dbReference>
<evidence type="ECO:0000256" key="2">
    <source>
        <dbReference type="ARBA" id="ARBA00022692"/>
    </source>
</evidence>
<gene>
    <name evidence="7" type="primary">RCF2</name>
    <name evidence="7" type="ORF">CspeluHIS016_0308530</name>
</gene>
<proteinExistence type="predicted"/>
<accession>A0AAD3TUC4</accession>
<evidence type="ECO:0000313" key="7">
    <source>
        <dbReference type="EMBL" id="GMK57013.1"/>
    </source>
</evidence>
<protein>
    <recommendedName>
        <fullName evidence="6">HIG1 domain-containing protein</fullName>
    </recommendedName>
</protein>
<keyword evidence="2 5" id="KW-0812">Transmembrane</keyword>
<evidence type="ECO:0000313" key="8">
    <source>
        <dbReference type="Proteomes" id="UP001222932"/>
    </source>
</evidence>
<dbReference type="Pfam" id="PF04588">
    <property type="entry name" value="HIG_1_N"/>
    <property type="match status" value="1"/>
</dbReference>
<dbReference type="Proteomes" id="UP001222932">
    <property type="component" value="Unassembled WGS sequence"/>
</dbReference>
<keyword evidence="4 5" id="KW-0472">Membrane</keyword>
<keyword evidence="3 5" id="KW-1133">Transmembrane helix</keyword>
<reference evidence="7" key="2">
    <citation type="submission" date="2023-06" db="EMBL/GenBank/DDBJ databases">
        <authorList>
            <person name="Kobayashi Y."/>
            <person name="Kayamori A."/>
            <person name="Aoki K."/>
            <person name="Shiwa Y."/>
            <person name="Fujita N."/>
            <person name="Sugita T."/>
            <person name="Iwasaki W."/>
            <person name="Tanaka N."/>
            <person name="Takashima M."/>
        </authorList>
    </citation>
    <scope>NUCLEOTIDE SEQUENCE</scope>
    <source>
        <strain evidence="7">HIS016</strain>
    </source>
</reference>
<comment type="subcellular location">
    <subcellularLocation>
        <location evidence="1">Mitochondrion</location>
    </subcellularLocation>
</comment>
<feature type="transmembrane region" description="Helical" evidence="5">
    <location>
        <begin position="157"/>
        <end position="176"/>
    </location>
</feature>
<evidence type="ECO:0000256" key="3">
    <source>
        <dbReference type="ARBA" id="ARBA00022989"/>
    </source>
</evidence>
<dbReference type="InterPro" id="IPR007667">
    <property type="entry name" value="Hypoxia_induced_domain"/>
</dbReference>
<keyword evidence="8" id="KW-1185">Reference proteome</keyword>
<dbReference type="PROSITE" id="PS51503">
    <property type="entry name" value="HIG1"/>
    <property type="match status" value="1"/>
</dbReference>
<evidence type="ECO:0000256" key="1">
    <source>
        <dbReference type="ARBA" id="ARBA00004173"/>
    </source>
</evidence>
<dbReference type="PANTHER" id="PTHR28018:SF3">
    <property type="entry name" value="RESPIRATORY SUPERCOMPLEX FACTOR 2, MITOCHONDRIAL"/>
    <property type="match status" value="1"/>
</dbReference>
<name>A0AAD3TUC4_9TREE</name>
<evidence type="ECO:0000259" key="6">
    <source>
        <dbReference type="PROSITE" id="PS51503"/>
    </source>
</evidence>